<evidence type="ECO:0000256" key="1">
    <source>
        <dbReference type="SAM" id="MobiDB-lite"/>
    </source>
</evidence>
<dbReference type="EMBL" id="PDUG01000013">
    <property type="protein sequence ID" value="PIC13325.1"/>
    <property type="molecule type" value="Genomic_DNA"/>
</dbReference>
<feature type="region of interest" description="Disordered" evidence="1">
    <location>
        <begin position="23"/>
        <end position="50"/>
    </location>
</feature>
<feature type="chain" id="PRO_5013626745" evidence="2">
    <location>
        <begin position="20"/>
        <end position="138"/>
    </location>
</feature>
<evidence type="ECO:0000313" key="3">
    <source>
        <dbReference type="EMBL" id="PIC13325.1"/>
    </source>
</evidence>
<keyword evidence="2" id="KW-0732">Signal</keyword>
<proteinExistence type="predicted"/>
<feature type="signal peptide" evidence="2">
    <location>
        <begin position="1"/>
        <end position="19"/>
    </location>
</feature>
<name>A0A2G5SE10_9PELO</name>
<evidence type="ECO:0000313" key="4">
    <source>
        <dbReference type="Proteomes" id="UP000230233"/>
    </source>
</evidence>
<reference evidence="4" key="1">
    <citation type="submission" date="2017-10" db="EMBL/GenBank/DDBJ databases">
        <title>Rapid genome shrinkage in a self-fertile nematode reveals novel sperm competition proteins.</title>
        <authorList>
            <person name="Yin D."/>
            <person name="Schwarz E.M."/>
            <person name="Thomas C.G."/>
            <person name="Felde R.L."/>
            <person name="Korf I.F."/>
            <person name="Cutter A.D."/>
            <person name="Schartner C.M."/>
            <person name="Ralston E.J."/>
            <person name="Meyer B.J."/>
            <person name="Haag E.S."/>
        </authorList>
    </citation>
    <scope>NUCLEOTIDE SEQUENCE [LARGE SCALE GENOMIC DNA]</scope>
    <source>
        <strain evidence="4">JU1422</strain>
    </source>
</reference>
<feature type="region of interest" description="Disordered" evidence="1">
    <location>
        <begin position="74"/>
        <end position="99"/>
    </location>
</feature>
<gene>
    <name evidence="3" type="ORF">B9Z55_027739</name>
</gene>
<sequence length="138" mass="15955">MRTTNLFLIGFLLIVCTHSSPIRKREESSVTTSRTPDLENTTSSGIRNLTSYGNKNRTVSNLFTTRRVPITTAESSESFDTKKKDEKKKDKKKKRIPNHGETFDWANFNEKESPTKLSPERNYLVTVVFVFYLCAFFF</sequence>
<feature type="compositionally biased region" description="Basic and acidic residues" evidence="1">
    <location>
        <begin position="79"/>
        <end position="88"/>
    </location>
</feature>
<dbReference type="AlphaFoldDB" id="A0A2G5SE10"/>
<comment type="caution">
    <text evidence="3">The sequence shown here is derived from an EMBL/GenBank/DDBJ whole genome shotgun (WGS) entry which is preliminary data.</text>
</comment>
<organism evidence="3 4">
    <name type="scientific">Caenorhabditis nigoni</name>
    <dbReference type="NCBI Taxonomy" id="1611254"/>
    <lineage>
        <taxon>Eukaryota</taxon>
        <taxon>Metazoa</taxon>
        <taxon>Ecdysozoa</taxon>
        <taxon>Nematoda</taxon>
        <taxon>Chromadorea</taxon>
        <taxon>Rhabditida</taxon>
        <taxon>Rhabditina</taxon>
        <taxon>Rhabditomorpha</taxon>
        <taxon>Rhabditoidea</taxon>
        <taxon>Rhabditidae</taxon>
        <taxon>Peloderinae</taxon>
        <taxon>Caenorhabditis</taxon>
    </lineage>
</organism>
<evidence type="ECO:0000256" key="2">
    <source>
        <dbReference type="SAM" id="SignalP"/>
    </source>
</evidence>
<dbReference type="Proteomes" id="UP000230233">
    <property type="component" value="Unassembled WGS sequence"/>
</dbReference>
<accession>A0A2G5SE10</accession>
<keyword evidence="4" id="KW-1185">Reference proteome</keyword>
<feature type="compositionally biased region" description="Polar residues" evidence="1">
    <location>
        <begin position="29"/>
        <end position="50"/>
    </location>
</feature>
<protein>
    <submittedName>
        <fullName evidence="3">Uncharacterized protein</fullName>
    </submittedName>
</protein>